<dbReference type="InParanoid" id="A0A068UHQ6"/>
<protein>
    <recommendedName>
        <fullName evidence="2">Protein kinase domain-containing protein</fullName>
    </recommendedName>
</protein>
<dbReference type="Proteomes" id="UP000295252">
    <property type="component" value="Chromosome IV"/>
</dbReference>
<keyword evidence="4" id="KW-1185">Reference proteome</keyword>
<dbReference type="Gene3D" id="1.10.510.10">
    <property type="entry name" value="Transferase(Phosphotransferase) domain 1"/>
    <property type="match status" value="1"/>
</dbReference>
<dbReference type="InterPro" id="IPR000719">
    <property type="entry name" value="Prot_kinase_dom"/>
</dbReference>
<dbReference type="GO" id="GO:0005524">
    <property type="term" value="F:ATP binding"/>
    <property type="evidence" value="ECO:0007669"/>
    <property type="project" value="InterPro"/>
</dbReference>
<keyword evidence="1" id="KW-0472">Membrane</keyword>
<sequence>METKLIREVSLTQAFAKDSAAIEKTVQTTVQEVTGLPKPLQDYDLLDQIGSAGPGLARKLYSAKSRDGHAVYLNVCVWLLDKKPQSEARQRAGLSNAAEDAFLDVLRADASRLVRLRHPGVVHVVHALDESKNAMAMVTKPLFASAANALGNLENVEKVPKELKGMEMRLLEVKHGLLQIAETLDFLHNNAHLIHRSVAPETILITSNGALKLGGFGFAISTDQSSSQFQLKSSLMLPFQEYDVENSILPLQPALDYTAPELVRSKTSTVGSASDIFSFACLACHFVARKPLFNGHNNVKMDMNTLTYLSSEAFSSIPWDLVSDLQRMPSSNKALRPTAMDFTGLPFFRDDTRLRALCFLEHMLYSYSNSALLQERDNMQKTKFLKALSDMWKDFDPRVLRYKVLPPLCAELRNLVMQPMILPMVLTIAESQDKNDFELSTLPALVPVLNSAAGETLLLLVKHAELIINKPLPVKNLCLSELVLLCHLMYKWLLSVLKFPIPVTPDTTQLKLLSLLGLFYVMVLNNFPRSIDSLLGSWYGIRGIDAIAVSFLIQYEMGVDYQMWGYSQSIEPLKFYMQKLFWSFIFAYNSVLSVYDVMKISKKLLPVAALLFTLEFINGNFPNGVMGKPYPAFQEWVMTMAYTHLTSNFYMFYQASHEHLISHVLPMLVRAYDDTDARMQEEVLKKTASLVKQLDVQVIGKCIAILIVLVCISLVLLRTLFSCQFGYSCVSFAVANSYYVVVI</sequence>
<dbReference type="Pfam" id="PF00069">
    <property type="entry name" value="Pkinase"/>
    <property type="match status" value="1"/>
</dbReference>
<dbReference type="Gramene" id="CDP07807">
    <property type="protein sequence ID" value="CDP07807"/>
    <property type="gene ID" value="GSCOC_T00025197001"/>
</dbReference>
<dbReference type="SMART" id="SM00220">
    <property type="entry name" value="S_TKc"/>
    <property type="match status" value="1"/>
</dbReference>
<dbReference type="CDD" id="cd14011">
    <property type="entry name" value="PK_SCY1_like"/>
    <property type="match status" value="1"/>
</dbReference>
<reference evidence="4" key="1">
    <citation type="journal article" date="2014" name="Science">
        <title>The coffee genome provides insight into the convergent evolution of caffeine biosynthesis.</title>
        <authorList>
            <person name="Denoeud F."/>
            <person name="Carretero-Paulet L."/>
            <person name="Dereeper A."/>
            <person name="Droc G."/>
            <person name="Guyot R."/>
            <person name="Pietrella M."/>
            <person name="Zheng C."/>
            <person name="Alberti A."/>
            <person name="Anthony F."/>
            <person name="Aprea G."/>
            <person name="Aury J.M."/>
            <person name="Bento P."/>
            <person name="Bernard M."/>
            <person name="Bocs S."/>
            <person name="Campa C."/>
            <person name="Cenci A."/>
            <person name="Combes M.C."/>
            <person name="Crouzillat D."/>
            <person name="Da Silva C."/>
            <person name="Daddiego L."/>
            <person name="De Bellis F."/>
            <person name="Dussert S."/>
            <person name="Garsmeur O."/>
            <person name="Gayraud T."/>
            <person name="Guignon V."/>
            <person name="Jahn K."/>
            <person name="Jamilloux V."/>
            <person name="Joet T."/>
            <person name="Labadie K."/>
            <person name="Lan T."/>
            <person name="Leclercq J."/>
            <person name="Lepelley M."/>
            <person name="Leroy T."/>
            <person name="Li L.T."/>
            <person name="Librado P."/>
            <person name="Lopez L."/>
            <person name="Munoz A."/>
            <person name="Noel B."/>
            <person name="Pallavicini A."/>
            <person name="Perrotta G."/>
            <person name="Poncet V."/>
            <person name="Pot D."/>
            <person name="Priyono X."/>
            <person name="Rigoreau M."/>
            <person name="Rouard M."/>
            <person name="Rozas J."/>
            <person name="Tranchant-Dubreuil C."/>
            <person name="VanBuren R."/>
            <person name="Zhang Q."/>
            <person name="Andrade A.C."/>
            <person name="Argout X."/>
            <person name="Bertrand B."/>
            <person name="de Kochko A."/>
            <person name="Graziosi G."/>
            <person name="Henry R.J."/>
            <person name="Jayarama X."/>
            <person name="Ming R."/>
            <person name="Nagai C."/>
            <person name="Rounsley S."/>
            <person name="Sankoff D."/>
            <person name="Giuliano G."/>
            <person name="Albert V.A."/>
            <person name="Wincker P."/>
            <person name="Lashermes P."/>
        </authorList>
    </citation>
    <scope>NUCLEOTIDE SEQUENCE [LARGE SCALE GENOMIC DNA]</scope>
    <source>
        <strain evidence="4">cv. DH200-94</strain>
    </source>
</reference>
<name>A0A068UHQ6_COFCA</name>
<dbReference type="PhylomeDB" id="A0A068UHQ6"/>
<dbReference type="InterPro" id="IPR011009">
    <property type="entry name" value="Kinase-like_dom_sf"/>
</dbReference>
<dbReference type="EMBL" id="HG739111">
    <property type="protein sequence ID" value="CDP07807.1"/>
    <property type="molecule type" value="Genomic_DNA"/>
</dbReference>
<dbReference type="Gene3D" id="1.25.10.10">
    <property type="entry name" value="Leucine-rich Repeat Variant"/>
    <property type="match status" value="1"/>
</dbReference>
<dbReference type="GO" id="GO:0004672">
    <property type="term" value="F:protein kinase activity"/>
    <property type="evidence" value="ECO:0007669"/>
    <property type="project" value="InterPro"/>
</dbReference>
<proteinExistence type="predicted"/>
<organism evidence="3 4">
    <name type="scientific">Coffea canephora</name>
    <name type="common">Robusta coffee</name>
    <dbReference type="NCBI Taxonomy" id="49390"/>
    <lineage>
        <taxon>Eukaryota</taxon>
        <taxon>Viridiplantae</taxon>
        <taxon>Streptophyta</taxon>
        <taxon>Embryophyta</taxon>
        <taxon>Tracheophyta</taxon>
        <taxon>Spermatophyta</taxon>
        <taxon>Magnoliopsida</taxon>
        <taxon>eudicotyledons</taxon>
        <taxon>Gunneridae</taxon>
        <taxon>Pentapetalae</taxon>
        <taxon>asterids</taxon>
        <taxon>lamiids</taxon>
        <taxon>Gentianales</taxon>
        <taxon>Rubiaceae</taxon>
        <taxon>Ixoroideae</taxon>
        <taxon>Gardenieae complex</taxon>
        <taxon>Bertiereae - Coffeeae clade</taxon>
        <taxon>Coffeeae</taxon>
        <taxon>Coffea</taxon>
    </lineage>
</organism>
<feature type="transmembrane region" description="Helical" evidence="1">
    <location>
        <begin position="698"/>
        <end position="717"/>
    </location>
</feature>
<evidence type="ECO:0000259" key="2">
    <source>
        <dbReference type="PROSITE" id="PS50011"/>
    </source>
</evidence>
<dbReference type="PROSITE" id="PS50011">
    <property type="entry name" value="PROTEIN_KINASE_DOM"/>
    <property type="match status" value="1"/>
</dbReference>
<evidence type="ECO:0000313" key="3">
    <source>
        <dbReference type="EMBL" id="CDP07807.1"/>
    </source>
</evidence>
<accession>A0A068UHQ6</accession>
<dbReference type="SUPFAM" id="SSF56112">
    <property type="entry name" value="Protein kinase-like (PK-like)"/>
    <property type="match status" value="1"/>
</dbReference>
<dbReference type="PANTHER" id="PTHR12984:SF6">
    <property type="entry name" value="SCY1-LIKE PROTEIN 2"/>
    <property type="match status" value="1"/>
</dbReference>
<dbReference type="AlphaFoldDB" id="A0A068UHQ6"/>
<keyword evidence="1" id="KW-1133">Transmembrane helix</keyword>
<dbReference type="InterPro" id="IPR051177">
    <property type="entry name" value="CIK-Related_Protein"/>
</dbReference>
<dbReference type="InterPro" id="IPR011989">
    <property type="entry name" value="ARM-like"/>
</dbReference>
<evidence type="ECO:0000256" key="1">
    <source>
        <dbReference type="SAM" id="Phobius"/>
    </source>
</evidence>
<dbReference type="OrthoDB" id="79687at2759"/>
<feature type="domain" description="Protein kinase" evidence="2">
    <location>
        <begin position="43"/>
        <end position="348"/>
    </location>
</feature>
<gene>
    <name evidence="3" type="ORF">GSCOC_T00025197001</name>
</gene>
<dbReference type="PANTHER" id="PTHR12984">
    <property type="entry name" value="SCY1-RELATED S/T PROTEIN KINASE-LIKE"/>
    <property type="match status" value="1"/>
</dbReference>
<evidence type="ECO:0000313" key="4">
    <source>
        <dbReference type="Proteomes" id="UP000295252"/>
    </source>
</evidence>
<keyword evidence="1" id="KW-0812">Transmembrane</keyword>